<dbReference type="AlphaFoldDB" id="A0A8S0XTS8"/>
<dbReference type="EMBL" id="CADCXN010000084">
    <property type="protein sequence ID" value="CAA9891938.1"/>
    <property type="molecule type" value="Genomic_DNA"/>
</dbReference>
<sequence>MSKDVTVGDLINIKGDIHHLFPKDYLKKKGLERATIIK</sequence>
<dbReference type="Proteomes" id="UP000494216">
    <property type="component" value="Unassembled WGS sequence"/>
</dbReference>
<keyword evidence="2" id="KW-1185">Reference proteome</keyword>
<evidence type="ECO:0000313" key="2">
    <source>
        <dbReference type="Proteomes" id="UP000494216"/>
    </source>
</evidence>
<accession>A0A8S0XTS8</accession>
<comment type="caution">
    <text evidence="1">The sequence shown here is derived from an EMBL/GenBank/DDBJ whole genome shotgun (WGS) entry which is preliminary data.</text>
</comment>
<name>A0A8S0XTS8_9GAMM</name>
<evidence type="ECO:0000313" key="1">
    <source>
        <dbReference type="EMBL" id="CAA9891938.1"/>
    </source>
</evidence>
<organism evidence="1 2">
    <name type="scientific">Candidatus Methylobacter favarea</name>
    <dbReference type="NCBI Taxonomy" id="2707345"/>
    <lineage>
        <taxon>Bacteria</taxon>
        <taxon>Pseudomonadati</taxon>
        <taxon>Pseudomonadota</taxon>
        <taxon>Gammaproteobacteria</taxon>
        <taxon>Methylococcales</taxon>
        <taxon>Methylococcaceae</taxon>
        <taxon>Methylobacter</taxon>
    </lineage>
</organism>
<gene>
    <name evidence="1" type="ORF">METHB2_530013</name>
</gene>
<reference evidence="1 2" key="1">
    <citation type="submission" date="2020-02" db="EMBL/GenBank/DDBJ databases">
        <authorList>
            <person name="Hogendoorn C."/>
        </authorList>
    </citation>
    <scope>NUCLEOTIDE SEQUENCE [LARGE SCALE GENOMIC DNA]</scope>
    <source>
        <strain evidence="1">METHB21</strain>
    </source>
</reference>
<protein>
    <submittedName>
        <fullName evidence="1">Uncharacterized protein</fullName>
    </submittedName>
</protein>
<proteinExistence type="predicted"/>